<reference evidence="1" key="1">
    <citation type="submission" date="2018-05" db="EMBL/GenBank/DDBJ databases">
        <authorList>
            <person name="Lanie J.A."/>
            <person name="Ng W.-L."/>
            <person name="Kazmierczak K.M."/>
            <person name="Andrzejewski T.M."/>
            <person name="Davidsen T.M."/>
            <person name="Wayne K.J."/>
            <person name="Tettelin H."/>
            <person name="Glass J.I."/>
            <person name="Rusch D."/>
            <person name="Podicherti R."/>
            <person name="Tsui H.-C.T."/>
            <person name="Winkler M.E."/>
        </authorList>
    </citation>
    <scope>NUCLEOTIDE SEQUENCE</scope>
</reference>
<sequence length="187" mass="21865">MNWWIEQYKQYHAEKNIHYPGNNLKPQLHHIKDLVQDTKAESLLDYGCGKGFQYTKWKHHEELGVMPALYDPAVPEYENLPDGPFDGVYSTDVLEHIPKEDIPNSIMEIFSRAERFVFLAICTKPAIAVLPSGENAHCTVEPIAFWKKMVETYTPKPVYTHIKTYGNCNSYEILNEEMYLEWFLSQY</sequence>
<dbReference type="InterPro" id="IPR029063">
    <property type="entry name" value="SAM-dependent_MTases_sf"/>
</dbReference>
<gene>
    <name evidence="1" type="ORF">METZ01_LOCUS418439</name>
</gene>
<dbReference type="SUPFAM" id="SSF53335">
    <property type="entry name" value="S-adenosyl-L-methionine-dependent methyltransferases"/>
    <property type="match status" value="1"/>
</dbReference>
<dbReference type="AlphaFoldDB" id="A0A382X4Q1"/>
<dbReference type="EMBL" id="UINC01164634">
    <property type="protein sequence ID" value="SVD65585.1"/>
    <property type="molecule type" value="Genomic_DNA"/>
</dbReference>
<evidence type="ECO:0000313" key="1">
    <source>
        <dbReference type="EMBL" id="SVD65585.1"/>
    </source>
</evidence>
<protein>
    <recommendedName>
        <fullName evidence="2">Methyltransferase type 11 domain-containing protein</fullName>
    </recommendedName>
</protein>
<accession>A0A382X4Q1</accession>
<proteinExistence type="predicted"/>
<organism evidence="1">
    <name type="scientific">marine metagenome</name>
    <dbReference type="NCBI Taxonomy" id="408172"/>
    <lineage>
        <taxon>unclassified sequences</taxon>
        <taxon>metagenomes</taxon>
        <taxon>ecological metagenomes</taxon>
    </lineage>
</organism>
<dbReference type="Gene3D" id="3.40.50.150">
    <property type="entry name" value="Vaccinia Virus protein VP39"/>
    <property type="match status" value="1"/>
</dbReference>
<name>A0A382X4Q1_9ZZZZ</name>
<evidence type="ECO:0008006" key="2">
    <source>
        <dbReference type="Google" id="ProtNLM"/>
    </source>
</evidence>